<proteinExistence type="predicted"/>
<evidence type="ECO:0000313" key="3">
    <source>
        <dbReference type="Proteomes" id="UP000025227"/>
    </source>
</evidence>
<organism evidence="3 4">
    <name type="scientific">Haemonchus contortus</name>
    <name type="common">Barber pole worm</name>
    <dbReference type="NCBI Taxonomy" id="6289"/>
    <lineage>
        <taxon>Eukaryota</taxon>
        <taxon>Metazoa</taxon>
        <taxon>Ecdysozoa</taxon>
        <taxon>Nematoda</taxon>
        <taxon>Chromadorea</taxon>
        <taxon>Rhabditida</taxon>
        <taxon>Rhabditina</taxon>
        <taxon>Rhabditomorpha</taxon>
        <taxon>Strongyloidea</taxon>
        <taxon>Trichostrongylidae</taxon>
        <taxon>Haemonchus</taxon>
    </lineage>
</organism>
<dbReference type="PANTHER" id="PTHR24260:SF136">
    <property type="entry name" value="GH08193P-RELATED"/>
    <property type="match status" value="1"/>
</dbReference>
<name>A0A7I4YQ03_HAECO</name>
<dbReference type="WBParaSite" id="HCON_00122880-00001">
    <property type="protein sequence ID" value="HCON_00122880-00001"/>
    <property type="gene ID" value="HCON_00122880"/>
</dbReference>
<evidence type="ECO:0000259" key="2">
    <source>
        <dbReference type="PROSITE" id="PS50240"/>
    </source>
</evidence>
<evidence type="ECO:0000256" key="1">
    <source>
        <dbReference type="SAM" id="SignalP"/>
    </source>
</evidence>
<dbReference type="PROSITE" id="PS00134">
    <property type="entry name" value="TRYPSIN_HIS"/>
    <property type="match status" value="1"/>
</dbReference>
<dbReference type="SMART" id="SM00020">
    <property type="entry name" value="Tryp_SPc"/>
    <property type="match status" value="1"/>
</dbReference>
<reference evidence="4" key="1">
    <citation type="submission" date="2020-12" db="UniProtKB">
        <authorList>
            <consortium name="WormBaseParasite"/>
        </authorList>
    </citation>
    <scope>IDENTIFICATION</scope>
    <source>
        <strain evidence="4">MHco3</strain>
    </source>
</reference>
<dbReference type="OMA" id="FRSHAMA"/>
<dbReference type="AlphaFoldDB" id="A0A7I4YQ03"/>
<feature type="chain" id="PRO_5029881405" evidence="1">
    <location>
        <begin position="22"/>
        <end position="309"/>
    </location>
</feature>
<dbReference type="InterPro" id="IPR001314">
    <property type="entry name" value="Peptidase_S1A"/>
</dbReference>
<dbReference type="GO" id="GO:0006508">
    <property type="term" value="P:proteolysis"/>
    <property type="evidence" value="ECO:0007669"/>
    <property type="project" value="InterPro"/>
</dbReference>
<feature type="domain" description="Peptidase S1" evidence="2">
    <location>
        <begin position="18"/>
        <end position="283"/>
    </location>
</feature>
<keyword evidence="3" id="KW-1185">Reference proteome</keyword>
<dbReference type="PRINTS" id="PR00722">
    <property type="entry name" value="CHYMOTRYPSIN"/>
</dbReference>
<sequence>MLLNLLITVLLPAIAFGVLHGVPTSPYETRSLVSVISRFPNLPDGQAMICGGVIITQNTVLTAAHCVNDGSTFSSLVVVTLNGASPSSYTNSVIRQSTRAIDLHSRYAQESVSPSPKMRIDFQTARGNEDMALLYLPKPIECKPYQGPQVARLPPMPGNNTPPFFDPTKSPITDIELESAMCVASGWGLTRHGTYSDTPQSIYLRVKREGSDDLFGFPMNKASKACKGDSGSPVYCYIRGIKFLIGVMTDVGTYRDIQRSADDEMRCEDYDFVVISDIRANMGEIQRILDQRGLHDGLANGQKLCHNVV</sequence>
<dbReference type="Pfam" id="PF00089">
    <property type="entry name" value="Trypsin"/>
    <property type="match status" value="1"/>
</dbReference>
<dbReference type="InterPro" id="IPR009003">
    <property type="entry name" value="Peptidase_S1_PA"/>
</dbReference>
<dbReference type="OrthoDB" id="5790020at2759"/>
<protein>
    <submittedName>
        <fullName evidence="4">Peptidase S1 domain-containing protein</fullName>
    </submittedName>
</protein>
<keyword evidence="1" id="KW-0732">Signal</keyword>
<feature type="signal peptide" evidence="1">
    <location>
        <begin position="1"/>
        <end position="21"/>
    </location>
</feature>
<dbReference type="SUPFAM" id="SSF50494">
    <property type="entry name" value="Trypsin-like serine proteases"/>
    <property type="match status" value="1"/>
</dbReference>
<dbReference type="InterPro" id="IPR001254">
    <property type="entry name" value="Trypsin_dom"/>
</dbReference>
<dbReference type="Gene3D" id="2.40.10.10">
    <property type="entry name" value="Trypsin-like serine proteases"/>
    <property type="match status" value="1"/>
</dbReference>
<evidence type="ECO:0000313" key="4">
    <source>
        <dbReference type="WBParaSite" id="HCON_00122880-00001"/>
    </source>
</evidence>
<dbReference type="PROSITE" id="PS50240">
    <property type="entry name" value="TRYPSIN_DOM"/>
    <property type="match status" value="1"/>
</dbReference>
<dbReference type="Proteomes" id="UP000025227">
    <property type="component" value="Unplaced"/>
</dbReference>
<accession>A0A7I4YQ03</accession>
<dbReference type="PANTHER" id="PTHR24260">
    <property type="match status" value="1"/>
</dbReference>
<dbReference type="GO" id="GO:0004252">
    <property type="term" value="F:serine-type endopeptidase activity"/>
    <property type="evidence" value="ECO:0007669"/>
    <property type="project" value="InterPro"/>
</dbReference>
<dbReference type="InterPro" id="IPR043504">
    <property type="entry name" value="Peptidase_S1_PA_chymotrypsin"/>
</dbReference>
<dbReference type="InterPro" id="IPR018114">
    <property type="entry name" value="TRYPSIN_HIS"/>
</dbReference>
<dbReference type="InterPro" id="IPR051333">
    <property type="entry name" value="CLIP_Serine_Protease"/>
</dbReference>